<sequence>MTSRREKGISSTSSDHSVRFTSSEMVCPSRQVFSLLFTILFASSSLHHCEATSVVTCMLCTVLSEPLGKELSPTSTVNAMFKKCDKMGLMEPVCAQFVSENVKDMFMHVRQGVAPNSICETMNFCDLQ</sequence>
<dbReference type="PROSITE" id="PS50015">
    <property type="entry name" value="SAP_B"/>
    <property type="match status" value="1"/>
</dbReference>
<evidence type="ECO:0000313" key="3">
    <source>
        <dbReference type="Proteomes" id="UP000095282"/>
    </source>
</evidence>
<evidence type="ECO:0000313" key="4">
    <source>
        <dbReference type="WBParaSite" id="Csp11.Scaffold629.g11496.t1"/>
    </source>
</evidence>
<evidence type="ECO:0000259" key="2">
    <source>
        <dbReference type="PROSITE" id="PS50015"/>
    </source>
</evidence>
<reference evidence="4" key="1">
    <citation type="submission" date="2016-11" db="UniProtKB">
        <authorList>
            <consortium name="WormBaseParasite"/>
        </authorList>
    </citation>
    <scope>IDENTIFICATION</scope>
</reference>
<accession>A0A1I7TT28</accession>
<evidence type="ECO:0000256" key="1">
    <source>
        <dbReference type="ARBA" id="ARBA00023157"/>
    </source>
</evidence>
<organism evidence="3 4">
    <name type="scientific">Caenorhabditis tropicalis</name>
    <dbReference type="NCBI Taxonomy" id="1561998"/>
    <lineage>
        <taxon>Eukaryota</taxon>
        <taxon>Metazoa</taxon>
        <taxon>Ecdysozoa</taxon>
        <taxon>Nematoda</taxon>
        <taxon>Chromadorea</taxon>
        <taxon>Rhabditida</taxon>
        <taxon>Rhabditina</taxon>
        <taxon>Rhabditomorpha</taxon>
        <taxon>Rhabditoidea</taxon>
        <taxon>Rhabditidae</taxon>
        <taxon>Peloderinae</taxon>
        <taxon>Caenorhabditis</taxon>
    </lineage>
</organism>
<dbReference type="AlphaFoldDB" id="A0A1I7TT28"/>
<name>A0A1I7TT28_9PELO</name>
<keyword evidence="1" id="KW-1015">Disulfide bond</keyword>
<dbReference type="Gene3D" id="1.10.225.10">
    <property type="entry name" value="Saposin-like"/>
    <property type="match status" value="1"/>
</dbReference>
<keyword evidence="3" id="KW-1185">Reference proteome</keyword>
<dbReference type="SMART" id="SM00741">
    <property type="entry name" value="SapB"/>
    <property type="match status" value="1"/>
</dbReference>
<feature type="domain" description="Saposin B-type" evidence="2">
    <location>
        <begin position="53"/>
        <end position="128"/>
    </location>
</feature>
<dbReference type="InterPro" id="IPR011001">
    <property type="entry name" value="Saposin-like"/>
</dbReference>
<proteinExistence type="predicted"/>
<protein>
    <submittedName>
        <fullName evidence="4">Saposin B-type domain-containing protein</fullName>
    </submittedName>
</protein>
<dbReference type="InterPro" id="IPR008139">
    <property type="entry name" value="SaposinB_dom"/>
</dbReference>
<dbReference type="Proteomes" id="UP000095282">
    <property type="component" value="Unplaced"/>
</dbReference>
<dbReference type="eggNOG" id="ENOG502SXW0">
    <property type="taxonomic scope" value="Eukaryota"/>
</dbReference>
<dbReference type="WBParaSite" id="Csp11.Scaffold629.g11496.t1">
    <property type="protein sequence ID" value="Csp11.Scaffold629.g11496.t1"/>
    <property type="gene ID" value="Csp11.Scaffold629.g11496"/>
</dbReference>
<dbReference type="SUPFAM" id="SSF47862">
    <property type="entry name" value="Saposin"/>
    <property type="match status" value="1"/>
</dbReference>